<dbReference type="InterPro" id="IPR016215">
    <property type="entry name" value="NTA_MOA"/>
</dbReference>
<evidence type="ECO:0000256" key="4">
    <source>
        <dbReference type="ARBA" id="ARBA00023033"/>
    </source>
</evidence>
<reference evidence="8" key="1">
    <citation type="journal article" date="2019" name="Int. J. Syst. Evol. Microbiol.">
        <title>The Global Catalogue of Microorganisms (GCM) 10K type strain sequencing project: providing services to taxonomists for standard genome sequencing and annotation.</title>
        <authorList>
            <consortium name="The Broad Institute Genomics Platform"/>
            <consortium name="The Broad Institute Genome Sequencing Center for Infectious Disease"/>
            <person name="Wu L."/>
            <person name="Ma J."/>
        </authorList>
    </citation>
    <scope>NUCLEOTIDE SEQUENCE [LARGE SCALE GENOMIC DNA]</scope>
    <source>
        <strain evidence="8">JCM 13584</strain>
    </source>
</reference>
<organism evidence="7 8">
    <name type="scientific">Agromyces allii</name>
    <dbReference type="NCBI Taxonomy" id="393607"/>
    <lineage>
        <taxon>Bacteria</taxon>
        <taxon>Bacillati</taxon>
        <taxon>Actinomycetota</taxon>
        <taxon>Actinomycetes</taxon>
        <taxon>Micrococcales</taxon>
        <taxon>Microbacteriaceae</taxon>
        <taxon>Agromyces</taxon>
    </lineage>
</organism>
<keyword evidence="3" id="KW-0560">Oxidoreductase</keyword>
<dbReference type="PANTHER" id="PTHR30011:SF16">
    <property type="entry name" value="C2H2 FINGER DOMAIN TRANSCRIPTION FACTOR (EUROFUNG)-RELATED"/>
    <property type="match status" value="1"/>
</dbReference>
<protein>
    <submittedName>
        <fullName evidence="7">LLM class flavin-dependent oxidoreductase</fullName>
    </submittedName>
</protein>
<sequence>MNDRRLHADDYARPHARLHLNVFQPFGPIYDWTRTPQLRDYYEPEAYLALVREAERGLFSAVFLGESLRLREHLGRLNDIAVTGRPDALALFAYLAAGTSRIGLVATLNTTYTDPVDLARRIATVDVLSEGRAGWNVVTTDNGWTGENFRRGGFLDRHNRYLYAEEHVAAVQAIWDGFAADAAADSRDEPAWLRPGGVTDVDRVGDHLRARVRPQVPPSPQGQAVYFQAGDSDEGRDFAARRAEGIFTHHVEFDEAVAFTADIRRRARSYGRTGDDILVVPGASIVIGDTPADADEKARHLRERFLTDRRVRQIVEEVWQEDLAHVDLDGPLPADDPAAERQSRTHGIVHTGHEPSAKVREWRALADAHGYSIRELVDHLTRARAFVGTAGDVADELAHFVRSDAFDGLNVTPDAFPDGLGDVVDRLVPELQERGVYPSEYPGTTLRENLGLPETIGHRVPERAALLEAAAVSA</sequence>
<comment type="caution">
    <text evidence="7">The sequence shown here is derived from an EMBL/GenBank/DDBJ whole genome shotgun (WGS) entry which is preliminary data.</text>
</comment>
<dbReference type="InterPro" id="IPR036661">
    <property type="entry name" value="Luciferase-like_sf"/>
</dbReference>
<name>A0ABP5CMP4_9MICO</name>
<keyword evidence="2" id="KW-0288">FMN</keyword>
<dbReference type="SUPFAM" id="SSF51679">
    <property type="entry name" value="Bacterial luciferase-like"/>
    <property type="match status" value="1"/>
</dbReference>
<dbReference type="RefSeq" id="WP_157414443.1">
    <property type="nucleotide sequence ID" value="NZ_BAAAMK010000011.1"/>
</dbReference>
<accession>A0ABP5CMP4</accession>
<evidence type="ECO:0000256" key="5">
    <source>
        <dbReference type="ARBA" id="ARBA00033748"/>
    </source>
</evidence>
<evidence type="ECO:0000256" key="2">
    <source>
        <dbReference type="ARBA" id="ARBA00022643"/>
    </source>
</evidence>
<evidence type="ECO:0000256" key="1">
    <source>
        <dbReference type="ARBA" id="ARBA00022630"/>
    </source>
</evidence>
<comment type="similarity">
    <text evidence="5">Belongs to the NtaA/SnaA/DszA monooxygenase family.</text>
</comment>
<gene>
    <name evidence="7" type="ORF">GCM10009717_36300</name>
</gene>
<evidence type="ECO:0000313" key="7">
    <source>
        <dbReference type="EMBL" id="GAA1966184.1"/>
    </source>
</evidence>
<evidence type="ECO:0000259" key="6">
    <source>
        <dbReference type="Pfam" id="PF00296"/>
    </source>
</evidence>
<evidence type="ECO:0000313" key="8">
    <source>
        <dbReference type="Proteomes" id="UP001499954"/>
    </source>
</evidence>
<dbReference type="Gene3D" id="3.20.20.30">
    <property type="entry name" value="Luciferase-like domain"/>
    <property type="match status" value="1"/>
</dbReference>
<keyword evidence="4" id="KW-0503">Monooxygenase</keyword>
<proteinExistence type="inferred from homology"/>
<keyword evidence="8" id="KW-1185">Reference proteome</keyword>
<dbReference type="NCBIfam" id="TIGR03860">
    <property type="entry name" value="FMN_nitrolo"/>
    <property type="match status" value="1"/>
</dbReference>
<keyword evidence="1" id="KW-0285">Flavoprotein</keyword>
<feature type="domain" description="Luciferase-like" evidence="6">
    <location>
        <begin position="44"/>
        <end position="402"/>
    </location>
</feature>
<dbReference type="InterPro" id="IPR011251">
    <property type="entry name" value="Luciferase-like_dom"/>
</dbReference>
<dbReference type="Proteomes" id="UP001499954">
    <property type="component" value="Unassembled WGS sequence"/>
</dbReference>
<dbReference type="PIRSF" id="PIRSF000337">
    <property type="entry name" value="NTA_MOA"/>
    <property type="match status" value="1"/>
</dbReference>
<evidence type="ECO:0000256" key="3">
    <source>
        <dbReference type="ARBA" id="ARBA00023002"/>
    </source>
</evidence>
<dbReference type="Pfam" id="PF00296">
    <property type="entry name" value="Bac_luciferase"/>
    <property type="match status" value="1"/>
</dbReference>
<dbReference type="PANTHER" id="PTHR30011">
    <property type="entry name" value="ALKANESULFONATE MONOOXYGENASE-RELATED"/>
    <property type="match status" value="1"/>
</dbReference>
<dbReference type="InterPro" id="IPR051260">
    <property type="entry name" value="Diverse_substr_monoxygenases"/>
</dbReference>
<dbReference type="EMBL" id="BAAAMK010000011">
    <property type="protein sequence ID" value="GAA1966184.1"/>
    <property type="molecule type" value="Genomic_DNA"/>
</dbReference>